<evidence type="ECO:0000256" key="3">
    <source>
        <dbReference type="ARBA" id="ARBA00023002"/>
    </source>
</evidence>
<feature type="domain" description="FAD-dependent oxidoreductase 2 FAD-binding" evidence="5">
    <location>
        <begin position="6"/>
        <end position="441"/>
    </location>
</feature>
<dbReference type="PANTHER" id="PTHR43400:SF11">
    <property type="entry name" value="ANAEROBIC GLYCEROL-3-PHOSPHATE DEHYDROGENASE SUBUNIT B"/>
    <property type="match status" value="1"/>
</dbReference>
<dbReference type="GO" id="GO:0004368">
    <property type="term" value="F:glycerol-3-phosphate dehydrogenase (quinone) activity"/>
    <property type="evidence" value="ECO:0007669"/>
    <property type="project" value="UniProtKB-EC"/>
</dbReference>
<keyword evidence="3 6" id="KW-0560">Oxidoreductase</keyword>
<evidence type="ECO:0000313" key="7">
    <source>
        <dbReference type="Proteomes" id="UP001567572"/>
    </source>
</evidence>
<evidence type="ECO:0000256" key="1">
    <source>
        <dbReference type="ARBA" id="ARBA00022630"/>
    </source>
</evidence>
<dbReference type="Pfam" id="PF00890">
    <property type="entry name" value="FAD_binding_2"/>
    <property type="match status" value="1"/>
</dbReference>
<organism evidence="6 7">
    <name type="scientific">Halorubrum miltondacostae</name>
    <dbReference type="NCBI Taxonomy" id="3076378"/>
    <lineage>
        <taxon>Archaea</taxon>
        <taxon>Methanobacteriati</taxon>
        <taxon>Methanobacteriota</taxon>
        <taxon>Stenosarchaea group</taxon>
        <taxon>Halobacteria</taxon>
        <taxon>Halobacteriales</taxon>
        <taxon>Haloferacaceae</taxon>
        <taxon>Halorubrum</taxon>
    </lineage>
</organism>
<name>A0ABD5M9T9_9EURY</name>
<sequence>MAINSDVLVIGGGLAAVTAAVSAAREGADVRLVSHKASTLRQASGLIDALGYVPATEPAKPLRDGPPTAGRNLDPDEWPDPEGPLADPFEGIDRLPESHPYRVVGGDALREGLTLFDDLAGDAYRGGHTERNALVPTFGGAVKPTARYPAAAEAGLASDDRPMLVVGFRSLTEYDARAFAGRLEAAGVPFDVAGAEVEFAEAFRADAKITRLAKALDHDEEIDGVPAREALAKAVSPHLHDVVDEEGGVDRVERVGFPAFLGDDHGEAVRDELADRLGADVFEIPMGPPSLPGLRLEDRLFDALDAEGVRFETGNPVVGVESATDGRVETVAVDRKGRTAPYGADAFVLATGGLVGKGLDSDREGVREPVFDLHVDQPEDRYEWFVDDAFGDQPYARFGVRPDERCRPTDGDGAAQYENVFAAGGVVGGADAAREKSASGVSLATGIIAGRQAATEASQ</sequence>
<comment type="caution">
    <text evidence="6">The sequence shown here is derived from an EMBL/GenBank/DDBJ whole genome shotgun (WGS) entry which is preliminary data.</text>
</comment>
<keyword evidence="7" id="KW-1185">Reference proteome</keyword>
<keyword evidence="2" id="KW-0288">FMN</keyword>
<evidence type="ECO:0000256" key="4">
    <source>
        <dbReference type="SAM" id="MobiDB-lite"/>
    </source>
</evidence>
<dbReference type="EC" id="1.1.5.3" evidence="6"/>
<dbReference type="InterPro" id="IPR036188">
    <property type="entry name" value="FAD/NAD-bd_sf"/>
</dbReference>
<reference evidence="6 7" key="1">
    <citation type="submission" date="2024-06" db="EMBL/GenBank/DDBJ databases">
        <title>Halorubrum miltondacostae sp. nov., a potential PHA producer isolated from an inland solar saltern in Rio Maior, Portugal.</title>
        <authorList>
            <person name="Albuquerque L."/>
            <person name="Viver T."/>
            <person name="Barroso C."/>
            <person name="Claudino R."/>
            <person name="Galvan M."/>
            <person name="Simoes G."/>
            <person name="Lobo Da Cunha A."/>
            <person name="Egas C."/>
        </authorList>
    </citation>
    <scope>NUCLEOTIDE SEQUENCE [LARGE SCALE GENOMIC DNA]</scope>
    <source>
        <strain evidence="6 7">RMP-11</strain>
    </source>
</reference>
<dbReference type="SUPFAM" id="SSF51905">
    <property type="entry name" value="FAD/NAD(P)-binding domain"/>
    <property type="match status" value="1"/>
</dbReference>
<dbReference type="InterPro" id="IPR003953">
    <property type="entry name" value="FAD-dep_OxRdtase_2_FAD-bd"/>
</dbReference>
<dbReference type="InterPro" id="IPR009158">
    <property type="entry name" value="G3P_DH_GlpB_su"/>
</dbReference>
<dbReference type="Proteomes" id="UP001567572">
    <property type="component" value="Unassembled WGS sequence"/>
</dbReference>
<dbReference type="RefSeq" id="WP_371162477.1">
    <property type="nucleotide sequence ID" value="NZ_JBEDNX010000009.1"/>
</dbReference>
<evidence type="ECO:0000256" key="2">
    <source>
        <dbReference type="ARBA" id="ARBA00022643"/>
    </source>
</evidence>
<dbReference type="NCBIfam" id="NF003722">
    <property type="entry name" value="PRK05329.1-5"/>
    <property type="match status" value="1"/>
</dbReference>
<dbReference type="EMBL" id="JBEDNY010000003">
    <property type="protein sequence ID" value="MEZ3164405.1"/>
    <property type="molecule type" value="Genomic_DNA"/>
</dbReference>
<proteinExistence type="predicted"/>
<protein>
    <submittedName>
        <fullName evidence="6">Glycerol-3-phosphate dehydrogenase subunit GlpB</fullName>
        <ecNumber evidence="6">1.1.5.3</ecNumber>
    </submittedName>
</protein>
<dbReference type="InterPro" id="IPR050315">
    <property type="entry name" value="FAD-oxidoreductase_2"/>
</dbReference>
<keyword evidence="1" id="KW-0285">Flavoprotein</keyword>
<dbReference type="Gene3D" id="3.50.50.60">
    <property type="entry name" value="FAD/NAD(P)-binding domain"/>
    <property type="match status" value="2"/>
</dbReference>
<evidence type="ECO:0000313" key="6">
    <source>
        <dbReference type="EMBL" id="MEZ3164405.1"/>
    </source>
</evidence>
<gene>
    <name evidence="6" type="primary">glpB</name>
    <name evidence="6" type="ORF">ABNG04_11065</name>
</gene>
<dbReference type="PIRSF" id="PIRSF000141">
    <property type="entry name" value="Anaerobic_G3P_dh"/>
    <property type="match status" value="1"/>
</dbReference>
<dbReference type="PANTHER" id="PTHR43400">
    <property type="entry name" value="FUMARATE REDUCTASE"/>
    <property type="match status" value="1"/>
</dbReference>
<evidence type="ECO:0000259" key="5">
    <source>
        <dbReference type="Pfam" id="PF00890"/>
    </source>
</evidence>
<dbReference type="AlphaFoldDB" id="A0ABD5M9T9"/>
<feature type="region of interest" description="Disordered" evidence="4">
    <location>
        <begin position="57"/>
        <end position="92"/>
    </location>
</feature>
<accession>A0ABD5M9T9</accession>